<dbReference type="SUPFAM" id="SSF52540">
    <property type="entry name" value="P-loop containing nucleoside triphosphate hydrolases"/>
    <property type="match status" value="1"/>
</dbReference>
<proteinExistence type="inferred from homology"/>
<dbReference type="PANTHER" id="PTHR33540">
    <property type="entry name" value="TRNA THREONYLCARBAMOYLADENOSINE BIOSYNTHESIS PROTEIN TSAE"/>
    <property type="match status" value="1"/>
</dbReference>
<keyword evidence="5" id="KW-0819">tRNA processing</keyword>
<evidence type="ECO:0000256" key="2">
    <source>
        <dbReference type="ARBA" id="ARBA00007599"/>
    </source>
</evidence>
<evidence type="ECO:0000256" key="1">
    <source>
        <dbReference type="ARBA" id="ARBA00004496"/>
    </source>
</evidence>
<dbReference type="NCBIfam" id="TIGR00150">
    <property type="entry name" value="T6A_YjeE"/>
    <property type="match status" value="1"/>
</dbReference>
<evidence type="ECO:0000256" key="9">
    <source>
        <dbReference type="ARBA" id="ARBA00022842"/>
    </source>
</evidence>
<dbReference type="PANTHER" id="PTHR33540:SF2">
    <property type="entry name" value="TRNA THREONYLCARBAMOYLADENOSINE BIOSYNTHESIS PROTEIN TSAE"/>
    <property type="match status" value="1"/>
</dbReference>
<sequence>MKFTFKHNENLKPLVDYVLQRKNIEAILLNGELGAGKTTFTSELAKAIGERKQIVSPTFNTILVYDKLVHIDAYKLKGDLFAYEDYFENKLVVVEWSDLIKCNFKKYLKINVYFDKDQNHVFEIVEEAL</sequence>
<evidence type="ECO:0000256" key="3">
    <source>
        <dbReference type="ARBA" id="ARBA00019010"/>
    </source>
</evidence>
<protein>
    <recommendedName>
        <fullName evidence="3">tRNA threonylcarbamoyladenosine biosynthesis protein TsaE</fullName>
    </recommendedName>
    <alternativeName>
        <fullName evidence="10">t(6)A37 threonylcarbamoyladenosine biosynthesis protein TsaE</fullName>
    </alternativeName>
</protein>
<dbReference type="RefSeq" id="WP_140914611.1">
    <property type="nucleotide sequence ID" value="NZ_VHHP01000002.1"/>
</dbReference>
<keyword evidence="4" id="KW-0963">Cytoplasm</keyword>
<evidence type="ECO:0000256" key="5">
    <source>
        <dbReference type="ARBA" id="ARBA00022694"/>
    </source>
</evidence>
<dbReference type="Proteomes" id="UP000316851">
    <property type="component" value="Unassembled WGS sequence"/>
</dbReference>
<comment type="caution">
    <text evidence="11">The sequence shown here is derived from an EMBL/GenBank/DDBJ whole genome shotgun (WGS) entry which is preliminary data.</text>
</comment>
<keyword evidence="9" id="KW-0460">Magnesium</keyword>
<keyword evidence="12" id="KW-1185">Reference proteome</keyword>
<dbReference type="EMBL" id="VHHP01000002">
    <property type="protein sequence ID" value="TPR54266.1"/>
    <property type="molecule type" value="Genomic_DNA"/>
</dbReference>
<evidence type="ECO:0000256" key="7">
    <source>
        <dbReference type="ARBA" id="ARBA00022741"/>
    </source>
</evidence>
<gene>
    <name evidence="11" type="primary">tsaE</name>
    <name evidence="11" type="ORF">FJR74_00595</name>
</gene>
<evidence type="ECO:0000313" key="12">
    <source>
        <dbReference type="Proteomes" id="UP000316851"/>
    </source>
</evidence>
<dbReference type="Gene3D" id="3.40.50.300">
    <property type="entry name" value="P-loop containing nucleotide triphosphate hydrolases"/>
    <property type="match status" value="1"/>
</dbReference>
<comment type="similarity">
    <text evidence="2">Belongs to the TsaE family.</text>
</comment>
<dbReference type="Pfam" id="PF02367">
    <property type="entry name" value="TsaE"/>
    <property type="match status" value="1"/>
</dbReference>
<evidence type="ECO:0000256" key="6">
    <source>
        <dbReference type="ARBA" id="ARBA00022723"/>
    </source>
</evidence>
<reference evidence="11" key="1">
    <citation type="submission" date="2019-06" db="EMBL/GenBank/DDBJ databases">
        <title>Mycoplasma neophronis type strain whole genome sequence.</title>
        <authorList>
            <person name="Spergser J."/>
        </authorList>
    </citation>
    <scope>NUCLEOTIDE SEQUENCE [LARGE SCALE GENOMIC DNA]</scope>
    <source>
        <strain evidence="11">DSM 24097</strain>
    </source>
</reference>
<keyword evidence="8" id="KW-0067">ATP-binding</keyword>
<name>A0ABY2Z042_9BACT</name>
<evidence type="ECO:0000256" key="10">
    <source>
        <dbReference type="ARBA" id="ARBA00032441"/>
    </source>
</evidence>
<keyword evidence="7" id="KW-0547">Nucleotide-binding</keyword>
<evidence type="ECO:0000256" key="8">
    <source>
        <dbReference type="ARBA" id="ARBA00022840"/>
    </source>
</evidence>
<evidence type="ECO:0000256" key="4">
    <source>
        <dbReference type="ARBA" id="ARBA00022490"/>
    </source>
</evidence>
<accession>A0ABY2Z042</accession>
<dbReference type="InterPro" id="IPR003442">
    <property type="entry name" value="T6A_TsaE"/>
</dbReference>
<comment type="subcellular location">
    <subcellularLocation>
        <location evidence="1">Cytoplasm</location>
    </subcellularLocation>
</comment>
<keyword evidence="6" id="KW-0479">Metal-binding</keyword>
<evidence type="ECO:0000313" key="11">
    <source>
        <dbReference type="EMBL" id="TPR54266.1"/>
    </source>
</evidence>
<dbReference type="InterPro" id="IPR027417">
    <property type="entry name" value="P-loop_NTPase"/>
</dbReference>
<organism evidence="11 12">
    <name type="scientific">Metamycoplasma neophronis</name>
    <dbReference type="NCBI Taxonomy" id="872983"/>
    <lineage>
        <taxon>Bacteria</taxon>
        <taxon>Bacillati</taxon>
        <taxon>Mycoplasmatota</taxon>
        <taxon>Mycoplasmoidales</taxon>
        <taxon>Metamycoplasmataceae</taxon>
        <taxon>Metamycoplasma</taxon>
    </lineage>
</organism>